<keyword evidence="8" id="KW-1185">Reference proteome</keyword>
<keyword evidence="5" id="KW-0539">Nucleus</keyword>
<feature type="region of interest" description="Disordered" evidence="6">
    <location>
        <begin position="1"/>
        <end position="30"/>
    </location>
</feature>
<evidence type="ECO:0000256" key="6">
    <source>
        <dbReference type="SAM" id="MobiDB-lite"/>
    </source>
</evidence>
<keyword evidence="3" id="KW-0805">Transcription regulation</keyword>
<name>L8WRR6_THACA</name>
<gene>
    <name evidence="7" type="ORF">AG1IA_05229</name>
</gene>
<proteinExistence type="inferred from homology"/>
<accession>L8WRR6</accession>
<evidence type="ECO:0000256" key="4">
    <source>
        <dbReference type="ARBA" id="ARBA00023163"/>
    </source>
</evidence>
<evidence type="ECO:0000313" key="8">
    <source>
        <dbReference type="Proteomes" id="UP000011668"/>
    </source>
</evidence>
<evidence type="ECO:0000313" key="7">
    <source>
        <dbReference type="EMBL" id="ELU40786.1"/>
    </source>
</evidence>
<dbReference type="GO" id="GO:0003712">
    <property type="term" value="F:transcription coregulator activity"/>
    <property type="evidence" value="ECO:0007669"/>
    <property type="project" value="InterPro"/>
</dbReference>
<organism evidence="7 8">
    <name type="scientific">Thanatephorus cucumeris (strain AG1-IA)</name>
    <name type="common">Rice sheath blight fungus</name>
    <name type="synonym">Rhizoctonia solani</name>
    <dbReference type="NCBI Taxonomy" id="983506"/>
    <lineage>
        <taxon>Eukaryota</taxon>
        <taxon>Fungi</taxon>
        <taxon>Dikarya</taxon>
        <taxon>Basidiomycota</taxon>
        <taxon>Agaricomycotina</taxon>
        <taxon>Agaricomycetes</taxon>
        <taxon>Cantharellales</taxon>
        <taxon>Ceratobasidiaceae</taxon>
        <taxon>Rhizoctonia</taxon>
        <taxon>Rhizoctonia solani AG-1</taxon>
    </lineage>
</organism>
<dbReference type="Pfam" id="PF06179">
    <property type="entry name" value="Med22"/>
    <property type="match status" value="1"/>
</dbReference>
<keyword evidence="4" id="KW-0804">Transcription</keyword>
<dbReference type="OrthoDB" id="203279at2759"/>
<dbReference type="InterPro" id="IPR009332">
    <property type="entry name" value="Med22"/>
</dbReference>
<comment type="caution">
    <text evidence="7">The sequence shown here is derived from an EMBL/GenBank/DDBJ whole genome shotgun (WGS) entry which is preliminary data.</text>
</comment>
<dbReference type="GO" id="GO:0016592">
    <property type="term" value="C:mediator complex"/>
    <property type="evidence" value="ECO:0007669"/>
    <property type="project" value="InterPro"/>
</dbReference>
<dbReference type="GO" id="GO:0006357">
    <property type="term" value="P:regulation of transcription by RNA polymerase II"/>
    <property type="evidence" value="ECO:0007669"/>
    <property type="project" value="InterPro"/>
</dbReference>
<evidence type="ECO:0000256" key="2">
    <source>
        <dbReference type="ARBA" id="ARBA00005942"/>
    </source>
</evidence>
<protein>
    <submittedName>
        <fullName evidence="7">Med22 domain-containing protein</fullName>
    </submittedName>
</protein>
<dbReference type="AlphaFoldDB" id="L8WRR6"/>
<dbReference type="EMBL" id="AFRT01001348">
    <property type="protein sequence ID" value="ELU40786.1"/>
    <property type="molecule type" value="Genomic_DNA"/>
</dbReference>
<dbReference type="HOGENOM" id="CLU_102305_1_0_1"/>
<comment type="subcellular location">
    <subcellularLocation>
        <location evidence="1">Nucleus</location>
    </subcellularLocation>
</comment>
<evidence type="ECO:0000256" key="1">
    <source>
        <dbReference type="ARBA" id="ARBA00004123"/>
    </source>
</evidence>
<dbReference type="Proteomes" id="UP000011668">
    <property type="component" value="Unassembled WGS sequence"/>
</dbReference>
<dbReference type="STRING" id="983506.L8WRR6"/>
<evidence type="ECO:0000256" key="3">
    <source>
        <dbReference type="ARBA" id="ARBA00023015"/>
    </source>
</evidence>
<reference evidence="7 8" key="1">
    <citation type="journal article" date="2013" name="Nat. Commun.">
        <title>The evolution and pathogenic mechanisms of the rice sheath blight pathogen.</title>
        <authorList>
            <person name="Zheng A."/>
            <person name="Lin R."/>
            <person name="Xu L."/>
            <person name="Qin P."/>
            <person name="Tang C."/>
            <person name="Ai P."/>
            <person name="Zhang D."/>
            <person name="Liu Y."/>
            <person name="Sun Z."/>
            <person name="Feng H."/>
            <person name="Wang Y."/>
            <person name="Chen Y."/>
            <person name="Liang X."/>
            <person name="Fu R."/>
            <person name="Li Q."/>
            <person name="Zhang J."/>
            <person name="Yu X."/>
            <person name="Xie Z."/>
            <person name="Ding L."/>
            <person name="Guan P."/>
            <person name="Tang J."/>
            <person name="Liang Y."/>
            <person name="Wang S."/>
            <person name="Deng Q."/>
            <person name="Li S."/>
            <person name="Zhu J."/>
            <person name="Wang L."/>
            <person name="Liu H."/>
            <person name="Li P."/>
        </authorList>
    </citation>
    <scope>NUCLEOTIDE SEQUENCE [LARGE SCALE GENOMIC DNA]</scope>
    <source>
        <strain evidence="8">AG-1 IA</strain>
    </source>
</reference>
<evidence type="ECO:0000256" key="5">
    <source>
        <dbReference type="ARBA" id="ARBA00023242"/>
    </source>
</evidence>
<sequence length="237" mass="25818">MSQPPPNPSSSSSAPQFQTDARFRTSLPTASLKSSITVPQVDSETYLQNHEEEWNRLVDAEVESLAEGMADLVGIASVSSGRLERGVKIINEILKIEGKDRFQIAQEAFQAECKAESMAIAANSLLSITHSLKLMFLLGDEEYITQRRQERLKTAVADITAAKARFEKAWDGLKEPRALVSKELAWQDEQEDKKGGADAKASSCGSRPSRSARVIISWVRAINSAVNSSDAASCSCA</sequence>
<comment type="similarity">
    <text evidence="2">Belongs to the Mediator complex subunit 22 family.</text>
</comment>